<feature type="domain" description="Release factor glutamine methyltransferase N-terminal" evidence="5">
    <location>
        <begin position="11"/>
        <end position="80"/>
    </location>
</feature>
<keyword evidence="2" id="KW-0808">Transferase</keyword>
<dbReference type="InterPro" id="IPR004556">
    <property type="entry name" value="HemK-like"/>
</dbReference>
<organism evidence="6">
    <name type="scientific">uncultured alpha proteobacterium HF0070_34A12</name>
    <dbReference type="NCBI Taxonomy" id="710806"/>
    <lineage>
        <taxon>Bacteria</taxon>
        <taxon>Pseudomonadati</taxon>
        <taxon>Pseudomonadota</taxon>
        <taxon>Alphaproteobacteria</taxon>
        <taxon>environmental samples</taxon>
    </lineage>
</organism>
<feature type="domain" description="Methyltransferase" evidence="4">
    <location>
        <begin position="118"/>
        <end position="193"/>
    </location>
</feature>
<name>E0XXF6_9PROT</name>
<dbReference type="GO" id="GO:0003676">
    <property type="term" value="F:nucleic acid binding"/>
    <property type="evidence" value="ECO:0007669"/>
    <property type="project" value="InterPro"/>
</dbReference>
<dbReference type="PROSITE" id="PS00092">
    <property type="entry name" value="N6_MTASE"/>
    <property type="match status" value="1"/>
</dbReference>
<dbReference type="Pfam" id="PF13847">
    <property type="entry name" value="Methyltransf_31"/>
    <property type="match status" value="1"/>
</dbReference>
<dbReference type="InterPro" id="IPR002052">
    <property type="entry name" value="DNA_methylase_N6_adenine_CS"/>
</dbReference>
<dbReference type="InterPro" id="IPR029063">
    <property type="entry name" value="SAM-dependent_MTases_sf"/>
</dbReference>
<dbReference type="EMBL" id="GU474910">
    <property type="protein sequence ID" value="ADI19097.1"/>
    <property type="molecule type" value="Genomic_DNA"/>
</dbReference>
<dbReference type="SUPFAM" id="SSF53335">
    <property type="entry name" value="S-adenosyl-L-methionine-dependent methyltransferases"/>
    <property type="match status" value="1"/>
</dbReference>
<evidence type="ECO:0000256" key="3">
    <source>
        <dbReference type="ARBA" id="ARBA00022691"/>
    </source>
</evidence>
<dbReference type="Pfam" id="PF17827">
    <property type="entry name" value="PrmC_N"/>
    <property type="match status" value="1"/>
</dbReference>
<dbReference type="Gene3D" id="3.40.50.150">
    <property type="entry name" value="Vaccinia Virus protein VP39"/>
    <property type="match status" value="1"/>
</dbReference>
<evidence type="ECO:0000259" key="4">
    <source>
        <dbReference type="Pfam" id="PF13847"/>
    </source>
</evidence>
<protein>
    <submittedName>
        <fullName evidence="6">Methylase of polypeptide chain release factors</fullName>
    </submittedName>
</protein>
<dbReference type="InterPro" id="IPR050320">
    <property type="entry name" value="N5-glutamine_MTase"/>
</dbReference>
<dbReference type="InterPro" id="IPR025714">
    <property type="entry name" value="Methyltranfer_dom"/>
</dbReference>
<dbReference type="PANTHER" id="PTHR18895:SF74">
    <property type="entry name" value="MTRF1L RELEASE FACTOR GLUTAMINE METHYLTRANSFERASE"/>
    <property type="match status" value="1"/>
</dbReference>
<evidence type="ECO:0000256" key="2">
    <source>
        <dbReference type="ARBA" id="ARBA00022679"/>
    </source>
</evidence>
<dbReference type="NCBIfam" id="TIGR00536">
    <property type="entry name" value="hemK_fam"/>
    <property type="match status" value="1"/>
</dbReference>
<dbReference type="CDD" id="cd02440">
    <property type="entry name" value="AdoMet_MTases"/>
    <property type="match status" value="1"/>
</dbReference>
<dbReference type="GO" id="GO:0032259">
    <property type="term" value="P:methylation"/>
    <property type="evidence" value="ECO:0007669"/>
    <property type="project" value="UniProtKB-KW"/>
</dbReference>
<dbReference type="AlphaFoldDB" id="E0XXF6"/>
<evidence type="ECO:0000313" key="6">
    <source>
        <dbReference type="EMBL" id="ADI19097.1"/>
    </source>
</evidence>
<proteinExistence type="predicted"/>
<evidence type="ECO:0000259" key="5">
    <source>
        <dbReference type="Pfam" id="PF17827"/>
    </source>
</evidence>
<keyword evidence="3" id="KW-0949">S-adenosyl-L-methionine</keyword>
<keyword evidence="1 6" id="KW-0489">Methyltransferase</keyword>
<reference evidence="6" key="1">
    <citation type="journal article" date="2011" name="Environ. Microbiol.">
        <title>Time-series analyses of Monterey Bay coastal microbial picoplankton using a 'genome proxy' microarray.</title>
        <authorList>
            <person name="Rich V.I."/>
            <person name="Pham V.D."/>
            <person name="Eppley J."/>
            <person name="Shi Y."/>
            <person name="DeLong E.F."/>
        </authorList>
    </citation>
    <scope>NUCLEOTIDE SEQUENCE</scope>
</reference>
<dbReference type="GO" id="GO:0102559">
    <property type="term" value="F:peptide chain release factor N(5)-glutamine methyltransferase activity"/>
    <property type="evidence" value="ECO:0007669"/>
    <property type="project" value="UniProtKB-EC"/>
</dbReference>
<accession>E0XXF6</accession>
<dbReference type="Gene3D" id="1.10.8.10">
    <property type="entry name" value="DNA helicase RuvA subunit, C-terminal domain"/>
    <property type="match status" value="1"/>
</dbReference>
<dbReference type="InterPro" id="IPR040758">
    <property type="entry name" value="PrmC_N"/>
</dbReference>
<sequence>MSAAPAEVRDILMPAVRRLQEGGVASPALDSRLLLGTALGLDRAVLPHETLAGFDDAAAAMFEAFLNRRLGGEPVSRIRGWREFWTLRLELAPATLDPRPDSETIVAAALAATDPGKPCRMLDLGCGTGALLLACLSERPDATGTGVDIAGEAVEVATRNAGKNGLSARADFVIGDFSDPDVAPGIYDLILCNPPYIPAGEIDGLAVEVACFDPRLALDGGDDGLDCWRGCPAAHCRWSVPRWPGLS</sequence>
<evidence type="ECO:0000256" key="1">
    <source>
        <dbReference type="ARBA" id="ARBA00022603"/>
    </source>
</evidence>
<dbReference type="PANTHER" id="PTHR18895">
    <property type="entry name" value="HEMK METHYLTRANSFERASE"/>
    <property type="match status" value="1"/>
</dbReference>